<evidence type="ECO:0000259" key="1">
    <source>
        <dbReference type="Pfam" id="PF12770"/>
    </source>
</evidence>
<accession>A0AAD7J8D0</accession>
<comment type="caution">
    <text evidence="2">The sequence shown here is derived from an EMBL/GenBank/DDBJ whole genome shotgun (WGS) entry which is preliminary data.</text>
</comment>
<dbReference type="Pfam" id="PF12770">
    <property type="entry name" value="CHAT"/>
    <property type="match status" value="1"/>
</dbReference>
<dbReference type="EMBL" id="JARJLG010000052">
    <property type="protein sequence ID" value="KAJ7759417.1"/>
    <property type="molecule type" value="Genomic_DNA"/>
</dbReference>
<evidence type="ECO:0000313" key="2">
    <source>
        <dbReference type="EMBL" id="KAJ7759417.1"/>
    </source>
</evidence>
<dbReference type="AlphaFoldDB" id="A0AAD7J8D0"/>
<dbReference type="PANTHER" id="PTHR19959">
    <property type="entry name" value="KINESIN LIGHT CHAIN"/>
    <property type="match status" value="1"/>
</dbReference>
<dbReference type="InterPro" id="IPR024983">
    <property type="entry name" value="CHAT_dom"/>
</dbReference>
<dbReference type="SUPFAM" id="SSF81901">
    <property type="entry name" value="HCP-like"/>
    <property type="match status" value="1"/>
</dbReference>
<sequence>MLASRILKGGRSSAHIKLGDFFEERFQKSGGLNELQAAIYNKEKALEHTPVDAADRRVQLLQGLARCLRARYQRLEDLKDLETTMQRYQEALDQIPADHTERAQILFSHAQCFGDRYEKLGHLEDFEVATKGVQDILDLVPANHPYRVKAFRGLAVCFQMRYRKLGDAKDLHIAIQKYQELLEQIPDNHPERAQILFQLATSSEDRYQKLGNVNDLQIAIEHAQVALDLIAISDPLRLRVLRGIAWCLQIRFQRLGDLGDLKTAIHKYQEILDQIPANHSTRAQIVYDLARSFRHLYLRQGQWQDLDGAALNSQLALKLTATDHPLRIHILQLLAQCFQHRYNALGELRDLDDARRKYDEVLEKLPPNHSDKAQILFNIATCYGDRYERLKDLSDLQAATKRTQGVLYLTPMGHPRRAQVLRGLAWCFRNRYQRSGDVIDVENAIGKYQEVLELTPADHPDIPPILVDLASSFGDRYQRLGDVVDLNAAMQKTQMALELIPTDHRLRVSTLGKSATYFRYQYKRSGNVLDLETAIHKYQETVDLTPPHLNNTRGYYLQCLGISLRDRYRKSGDSEDLRTSIQEFRQAVSLITIYHPHRAEILQGLASCLTDRYERFGKHRDLKEAQDLYIDSFQTPILFFPETSWDAALEWASFSKRHKPSYGLSAYSAAFNLLPEILWIGNDISVRHDTVRRLNIGPVTSNATRTHIKLSNLTSGVQMLEQGVATVFQQMLQLRPDVDTLPHQMADNFRKLSSELYSGTADDPGNVAIQRKSLLDKIRAQRGHQYFLLPKTYAVLCRASQGGPVVILNSHEDGCDAIIILNPVADPIHVPLPNVTLRQLKSQQIMLKKLLGRCNVRSRDESVGTRLFGIQEEFPSMPIQECFGDLLKWLWNNIVDPVYQALTSRGIHNGRLWWLPTGSFSGLPLHASAPSDPDPFIHSYTATLGSLLEAQTKKSAKTLKLGVVGITHTGPGGQNYLQGVEQEVKKICTIAQISGLQCLQGERARPDAVKQQLQDCGWVHLACHGIQDLVEPTKSRLLLYEGRLELETILRMPLSNAEFAFLAACQIAMGDSELVNESFHLGGGFIAAGFQSAVGTLWSMNDQDGPLIAEKFYSYLFRNGRRPQATDTAEALNIAVKELRVRNVPYERWVPFIHMGI</sequence>
<dbReference type="Proteomes" id="UP001215280">
    <property type="component" value="Unassembled WGS sequence"/>
</dbReference>
<proteinExistence type="predicted"/>
<protein>
    <submittedName>
        <fullName evidence="2">CHAT domain-containing protein</fullName>
    </submittedName>
</protein>
<keyword evidence="3" id="KW-1185">Reference proteome</keyword>
<gene>
    <name evidence="2" type="ORF">DFH07DRAFT_817557</name>
</gene>
<reference evidence="2" key="1">
    <citation type="submission" date="2023-03" db="EMBL/GenBank/DDBJ databases">
        <title>Massive genome expansion in bonnet fungi (Mycena s.s.) driven by repeated elements and novel gene families across ecological guilds.</title>
        <authorList>
            <consortium name="Lawrence Berkeley National Laboratory"/>
            <person name="Harder C.B."/>
            <person name="Miyauchi S."/>
            <person name="Viragh M."/>
            <person name="Kuo A."/>
            <person name="Thoen E."/>
            <person name="Andreopoulos B."/>
            <person name="Lu D."/>
            <person name="Skrede I."/>
            <person name="Drula E."/>
            <person name="Henrissat B."/>
            <person name="Morin E."/>
            <person name="Kohler A."/>
            <person name="Barry K."/>
            <person name="LaButti K."/>
            <person name="Morin E."/>
            <person name="Salamov A."/>
            <person name="Lipzen A."/>
            <person name="Mereny Z."/>
            <person name="Hegedus B."/>
            <person name="Baldrian P."/>
            <person name="Stursova M."/>
            <person name="Weitz H."/>
            <person name="Taylor A."/>
            <person name="Grigoriev I.V."/>
            <person name="Nagy L.G."/>
            <person name="Martin F."/>
            <person name="Kauserud H."/>
        </authorList>
    </citation>
    <scope>NUCLEOTIDE SEQUENCE</scope>
    <source>
        <strain evidence="2">CBHHK188m</strain>
    </source>
</reference>
<dbReference type="Gene3D" id="1.25.40.10">
    <property type="entry name" value="Tetratricopeptide repeat domain"/>
    <property type="match status" value="3"/>
</dbReference>
<evidence type="ECO:0000313" key="3">
    <source>
        <dbReference type="Proteomes" id="UP001215280"/>
    </source>
</evidence>
<organism evidence="2 3">
    <name type="scientific">Mycena maculata</name>
    <dbReference type="NCBI Taxonomy" id="230809"/>
    <lineage>
        <taxon>Eukaryota</taxon>
        <taxon>Fungi</taxon>
        <taxon>Dikarya</taxon>
        <taxon>Basidiomycota</taxon>
        <taxon>Agaricomycotina</taxon>
        <taxon>Agaricomycetes</taxon>
        <taxon>Agaricomycetidae</taxon>
        <taxon>Agaricales</taxon>
        <taxon>Marasmiineae</taxon>
        <taxon>Mycenaceae</taxon>
        <taxon>Mycena</taxon>
    </lineage>
</organism>
<dbReference type="PANTHER" id="PTHR19959:SF119">
    <property type="entry name" value="FUNGAL LIPASE-LIKE DOMAIN-CONTAINING PROTEIN"/>
    <property type="match status" value="1"/>
</dbReference>
<dbReference type="InterPro" id="IPR011990">
    <property type="entry name" value="TPR-like_helical_dom_sf"/>
</dbReference>
<dbReference type="SUPFAM" id="SSF48452">
    <property type="entry name" value="TPR-like"/>
    <property type="match status" value="1"/>
</dbReference>
<feature type="domain" description="CHAT" evidence="1">
    <location>
        <begin position="886"/>
        <end position="1156"/>
    </location>
</feature>
<name>A0AAD7J8D0_9AGAR</name>